<accession>A0A323TJN0</accession>
<protein>
    <recommendedName>
        <fullName evidence="6">Methylamine utilisation protein MauE domain-containing protein</fullName>
    </recommendedName>
</protein>
<keyword evidence="2 5" id="KW-0812">Transmembrane</keyword>
<dbReference type="EMBL" id="PDOD01000001">
    <property type="protein sequence ID" value="PYZ94979.1"/>
    <property type="molecule type" value="Genomic_DNA"/>
</dbReference>
<keyword evidence="3 5" id="KW-1133">Transmembrane helix</keyword>
<feature type="domain" description="Methylamine utilisation protein MauE" evidence="6">
    <location>
        <begin position="77"/>
        <end position="194"/>
    </location>
</feature>
<sequence>MRCSCCGYSCSLVTRRLCHIQPSYQTKSILFSTRITLCRCLTPIAVKHERNGGQALFYLIFINYNNKSIVREAQPLLASVVVIHLVSLFTLSAVTKLISIKLFVQSVQQFQLLPKRLAILFGGCIPLIELIGASLLLYHHSRLYGILVIIVLLTLFSYAVRSVLRTGKQISCSCYGRLLEAEVDRFTGGKIIYLFILVGFVAVMHSYVLLEITVPAVITGTGLTILFLFSQKMWFIYKENMARLGK</sequence>
<feature type="transmembrane region" description="Helical" evidence="5">
    <location>
        <begin position="117"/>
        <end position="137"/>
    </location>
</feature>
<dbReference type="GO" id="GO:0030416">
    <property type="term" value="P:methylamine metabolic process"/>
    <property type="evidence" value="ECO:0007669"/>
    <property type="project" value="InterPro"/>
</dbReference>
<evidence type="ECO:0000313" key="7">
    <source>
        <dbReference type="EMBL" id="PYZ94979.1"/>
    </source>
</evidence>
<comment type="caution">
    <text evidence="7">The sequence shown here is derived from an EMBL/GenBank/DDBJ whole genome shotgun (WGS) entry which is preliminary data.</text>
</comment>
<keyword evidence="4 5" id="KW-0472">Membrane</keyword>
<keyword evidence="8" id="KW-1185">Reference proteome</keyword>
<dbReference type="AlphaFoldDB" id="A0A323TJN0"/>
<evidence type="ECO:0000256" key="3">
    <source>
        <dbReference type="ARBA" id="ARBA00022989"/>
    </source>
</evidence>
<evidence type="ECO:0000313" key="8">
    <source>
        <dbReference type="Proteomes" id="UP000248214"/>
    </source>
</evidence>
<evidence type="ECO:0000256" key="4">
    <source>
        <dbReference type="ARBA" id="ARBA00023136"/>
    </source>
</evidence>
<gene>
    <name evidence="7" type="ORF">CR194_05540</name>
</gene>
<dbReference type="InterPro" id="IPR009908">
    <property type="entry name" value="Methylamine_util_MauE"/>
</dbReference>
<proteinExistence type="predicted"/>
<dbReference type="GO" id="GO:0016020">
    <property type="term" value="C:membrane"/>
    <property type="evidence" value="ECO:0007669"/>
    <property type="project" value="UniProtKB-SubCell"/>
</dbReference>
<dbReference type="Proteomes" id="UP000248214">
    <property type="component" value="Unassembled WGS sequence"/>
</dbReference>
<dbReference type="UniPathway" id="UPA00895"/>
<evidence type="ECO:0000256" key="2">
    <source>
        <dbReference type="ARBA" id="ARBA00022692"/>
    </source>
</evidence>
<name>A0A323TJN0_9BACI</name>
<evidence type="ECO:0000256" key="1">
    <source>
        <dbReference type="ARBA" id="ARBA00004141"/>
    </source>
</evidence>
<comment type="subcellular location">
    <subcellularLocation>
        <location evidence="1">Membrane</location>
        <topology evidence="1">Multi-pass membrane protein</topology>
    </subcellularLocation>
</comment>
<feature type="transmembrane region" description="Helical" evidence="5">
    <location>
        <begin position="191"/>
        <end position="210"/>
    </location>
</feature>
<organism evidence="7 8">
    <name type="scientific">Salipaludibacillus keqinensis</name>
    <dbReference type="NCBI Taxonomy" id="2045207"/>
    <lineage>
        <taxon>Bacteria</taxon>
        <taxon>Bacillati</taxon>
        <taxon>Bacillota</taxon>
        <taxon>Bacilli</taxon>
        <taxon>Bacillales</taxon>
        <taxon>Bacillaceae</taxon>
    </lineage>
</organism>
<feature type="transmembrane region" description="Helical" evidence="5">
    <location>
        <begin position="143"/>
        <end position="160"/>
    </location>
</feature>
<evidence type="ECO:0000256" key="5">
    <source>
        <dbReference type="SAM" id="Phobius"/>
    </source>
</evidence>
<dbReference type="Pfam" id="PF07291">
    <property type="entry name" value="MauE"/>
    <property type="match status" value="1"/>
</dbReference>
<reference evidence="7 8" key="1">
    <citation type="submission" date="2017-10" db="EMBL/GenBank/DDBJ databases">
        <title>Bacillus sp. nov., a halophilic bacterium isolated from a Keqin Lake.</title>
        <authorList>
            <person name="Wang H."/>
        </authorList>
    </citation>
    <scope>NUCLEOTIDE SEQUENCE [LARGE SCALE GENOMIC DNA]</scope>
    <source>
        <strain evidence="7 8">KQ-12</strain>
    </source>
</reference>
<evidence type="ECO:0000259" key="6">
    <source>
        <dbReference type="Pfam" id="PF07291"/>
    </source>
</evidence>
<feature type="transmembrane region" description="Helical" evidence="5">
    <location>
        <begin position="216"/>
        <end position="237"/>
    </location>
</feature>